<dbReference type="InterPro" id="IPR029071">
    <property type="entry name" value="Ubiquitin-like_domsf"/>
</dbReference>
<dbReference type="PROSITE" id="PS50951">
    <property type="entry name" value="SARAH"/>
    <property type="match status" value="1"/>
</dbReference>
<evidence type="ECO:0000313" key="4">
    <source>
        <dbReference type="Proteomes" id="UP000515154"/>
    </source>
</evidence>
<dbReference type="InterPro" id="IPR011524">
    <property type="entry name" value="SARAH_dom"/>
</dbReference>
<sequence>MGEDSGYFSRRSCQFRLPTRKQHQQQTDTGNCKKKSSNGYDCNATTTTTSSVANCINKSEAITTSGCCDAVTAANNYNNTSITVANCTNNNCRADLNSNNSGDHCYSCDRLQFDLRCRPVEQNEVSPLSPGQVLDEGTEDRTNCNPSNSLNSSINSCSQLVDGVRDANNDTTCTSNLPSSFYSRPVHQVGSSAIDTDTTYNTGSSSSSGGYYAQTNNSCGRTTFSPNSILHLKYTDLKDLNSYRNLCNVFTDEQDFEEFKQELQDFQCLKESLQKSGCNHDYQASPLRETPENIEEQLVQNNRIGISPSNSPILTSINQQDQQSNKLNNNSICDDQNANCLTLQQESFSTRNSGGILGSDILPVPLATAPAASLSSLHPSSETSSSCQPRFVNTCISSSPTPSSCNKARIASSISRRSSSNSSPPLKYLSSSFRNALAPHDMLMDFFKSDENFQEFEREFANLDNDFNVFGQLGRIEDSEDGDEVFATRDRKRDVESEGRSSIPMEINVQQDSNACSSNGHKPLTELRVRHSPAGAKQDVAVAKGTGKNDSFSDFFDNDEDFKEFEKEFANFKLRRRSRAFADDFNRRSNCDLFADFFPKFENQEKIERRNRGSANDWDYLFNKIKRNSGFLTDVNELQGTPCEISQNPTFLAIQPPKRTTEDISTPLCRTNENPARKPIEIAVQRRPPLPPLVTKHPHFPCGRHNSPSSQKKPLELKIEHVSSPVSLNFRNDSPVPMRKPTLIDEADREESHVGASPTVLHIDETPVSNNPDSTTGTTDASNSAEELSHIIIEHHFTGGVSKPTLTITRRTNKSLDEDSESQPPVSKHSQQLPELRDRRCHTDPTRIIIEHRFSPRELEPGSSKQNRFSTALEFLQDVDSDKVKDKEKPHKDCQYTCHKTCRQLVTLDCANNLPNSMSDGSIETSLSEPASTPGSNSTVSDTLSNSCTRELSQVYREDSPLRIDIHEPVLSPFLWVTKSLRDQEQLPHKVKDMVACWDWEKLQLLFRDIHSKIPPIRFQDETDSGYRSGPIPDEILPKKEPSEATLNREELQSKLQEYNNNVPNANLALDSNTKCSKKPSDMDSGCSLESNDFGLEHSSESTESQPTTHIASSEENSCPDVALVESDSDFYEDESINLASNESDGETFQGFIKVTLNLIRPITMSLGARPPSIYEVLTREHIVEQNTQSISFYMPRDTVKSIHVDSETTTKEVIAALLKKFKILDNPRKFAMYEQEFKNKKLVKLRRVMPEEFPLQVCLGWETNKLECYRLVLQENEASGDIEWSNFSHPELNNFVKVLDREESEHIQQLQYKYHMMKKAVERRMKELRAAEQEAKRSK</sequence>
<feature type="region of interest" description="Disordered" evidence="1">
    <location>
        <begin position="814"/>
        <end position="841"/>
    </location>
</feature>
<keyword evidence="4" id="KW-1185">Reference proteome</keyword>
<dbReference type="PROSITE" id="PS50200">
    <property type="entry name" value="RA"/>
    <property type="match status" value="1"/>
</dbReference>
<name>A0A7E6EVX2_9MOLL</name>
<evidence type="ECO:0000259" key="2">
    <source>
        <dbReference type="PROSITE" id="PS50200"/>
    </source>
</evidence>
<gene>
    <name evidence="5" type="primary">LOC115213513</name>
</gene>
<dbReference type="InterPro" id="IPR000159">
    <property type="entry name" value="RA_dom"/>
</dbReference>
<dbReference type="SMART" id="SM00314">
    <property type="entry name" value="RA"/>
    <property type="match status" value="1"/>
</dbReference>
<reference evidence="5" key="1">
    <citation type="submission" date="2025-08" db="UniProtKB">
        <authorList>
            <consortium name="RefSeq"/>
        </authorList>
    </citation>
    <scope>IDENTIFICATION</scope>
</reference>
<evidence type="ECO:0000313" key="5">
    <source>
        <dbReference type="RefSeq" id="XP_036359524.1"/>
    </source>
</evidence>
<feature type="compositionally biased region" description="Polar residues" evidence="1">
    <location>
        <begin position="822"/>
        <end position="833"/>
    </location>
</feature>
<evidence type="ECO:0000259" key="3">
    <source>
        <dbReference type="PROSITE" id="PS50951"/>
    </source>
</evidence>
<feature type="domain" description="Ras-associating" evidence="2">
    <location>
        <begin position="1187"/>
        <end position="1279"/>
    </location>
</feature>
<feature type="region of interest" description="Disordered" evidence="1">
    <location>
        <begin position="17"/>
        <end position="37"/>
    </location>
</feature>
<dbReference type="Pfam" id="PF16517">
    <property type="entry name" value="Nore1-SARAH"/>
    <property type="match status" value="1"/>
</dbReference>
<feature type="compositionally biased region" description="Polar residues" evidence="1">
    <location>
        <begin position="1063"/>
        <end position="1075"/>
    </location>
</feature>
<feature type="compositionally biased region" description="Polar residues" evidence="1">
    <location>
        <begin position="1102"/>
        <end position="1117"/>
    </location>
</feature>
<feature type="region of interest" description="Disordered" evidence="1">
    <location>
        <begin position="747"/>
        <end position="784"/>
    </location>
</feature>
<feature type="compositionally biased region" description="Polar residues" evidence="1">
    <location>
        <begin position="767"/>
        <end position="784"/>
    </location>
</feature>
<feature type="domain" description="SARAH" evidence="3">
    <location>
        <begin position="1282"/>
        <end position="1329"/>
    </location>
</feature>
<dbReference type="PANTHER" id="PTHR22738:SF10">
    <property type="entry name" value="RAS ASSOCIATION DOMAIN-CONTAINING PROTEIN 1 HOMOLOG"/>
    <property type="match status" value="1"/>
</dbReference>
<dbReference type="PANTHER" id="PTHR22738">
    <property type="entry name" value="RASSF"/>
    <property type="match status" value="1"/>
</dbReference>
<dbReference type="Gene3D" id="1.20.5.110">
    <property type="match status" value="1"/>
</dbReference>
<accession>A0A7E6EVX2</accession>
<feature type="compositionally biased region" description="Basic and acidic residues" evidence="1">
    <location>
        <begin position="1036"/>
        <end position="1046"/>
    </location>
</feature>
<evidence type="ECO:0000256" key="1">
    <source>
        <dbReference type="SAM" id="MobiDB-lite"/>
    </source>
</evidence>
<organism evidence="4 5">
    <name type="scientific">Octopus sinensis</name>
    <name type="common">East Asian common octopus</name>
    <dbReference type="NCBI Taxonomy" id="2607531"/>
    <lineage>
        <taxon>Eukaryota</taxon>
        <taxon>Metazoa</taxon>
        <taxon>Spiralia</taxon>
        <taxon>Lophotrochozoa</taxon>
        <taxon>Mollusca</taxon>
        <taxon>Cephalopoda</taxon>
        <taxon>Coleoidea</taxon>
        <taxon>Octopodiformes</taxon>
        <taxon>Octopoda</taxon>
        <taxon>Incirrata</taxon>
        <taxon>Octopodidae</taxon>
        <taxon>Octopus</taxon>
    </lineage>
</organism>
<dbReference type="Pfam" id="PF00788">
    <property type="entry name" value="RA"/>
    <property type="match status" value="1"/>
</dbReference>
<dbReference type="CDD" id="cd21885">
    <property type="entry name" value="SARAH_RASSF1-like"/>
    <property type="match status" value="1"/>
</dbReference>
<feature type="region of interest" description="Disordered" evidence="1">
    <location>
        <begin position="124"/>
        <end position="145"/>
    </location>
</feature>
<feature type="region of interest" description="Disordered" evidence="1">
    <location>
        <begin position="1020"/>
        <end position="1046"/>
    </location>
</feature>
<feature type="region of interest" description="Disordered" evidence="1">
    <location>
        <begin position="1063"/>
        <end position="1119"/>
    </location>
</feature>
<feature type="region of interest" description="Disordered" evidence="1">
    <location>
        <begin position="481"/>
        <end position="501"/>
    </location>
</feature>
<dbReference type="SUPFAM" id="SSF54236">
    <property type="entry name" value="Ubiquitin-like"/>
    <property type="match status" value="1"/>
</dbReference>
<dbReference type="CDD" id="cd01778">
    <property type="entry name" value="RA_RASSF1_like"/>
    <property type="match status" value="1"/>
</dbReference>
<dbReference type="InterPro" id="IPR033614">
    <property type="entry name" value="RASSF1-6"/>
</dbReference>
<proteinExistence type="predicted"/>
<dbReference type="Proteomes" id="UP000515154">
    <property type="component" value="Linkage group LG6"/>
</dbReference>
<protein>
    <submittedName>
        <fullName evidence="5">Uncharacterized protein LOC115213513 isoform X1</fullName>
    </submittedName>
</protein>
<feature type="compositionally biased region" description="Basic and acidic residues" evidence="1">
    <location>
        <begin position="486"/>
        <end position="499"/>
    </location>
</feature>
<dbReference type="Gene3D" id="3.10.20.90">
    <property type="entry name" value="Phosphatidylinositol 3-kinase Catalytic Subunit, Chain A, domain 1"/>
    <property type="match status" value="1"/>
</dbReference>
<dbReference type="RefSeq" id="XP_036359524.1">
    <property type="nucleotide sequence ID" value="XM_036503631.1"/>
</dbReference>
<dbReference type="GO" id="GO:0007165">
    <property type="term" value="P:signal transduction"/>
    <property type="evidence" value="ECO:0007669"/>
    <property type="project" value="InterPro"/>
</dbReference>
<feature type="region of interest" description="Disordered" evidence="1">
    <location>
        <begin position="921"/>
        <end position="945"/>
    </location>
</feature>